<accession>A0A9Q3GJP4</accession>
<dbReference type="PANTHER" id="PTHR37994">
    <property type="entry name" value="ARAE_2_N DOMAIN-CONTAINING PROTEIN-RELATED"/>
    <property type="match status" value="1"/>
</dbReference>
<evidence type="ECO:0000256" key="1">
    <source>
        <dbReference type="SAM" id="Phobius"/>
    </source>
</evidence>
<feature type="transmembrane region" description="Helical" evidence="1">
    <location>
        <begin position="744"/>
        <end position="766"/>
    </location>
</feature>
<feature type="transmembrane region" description="Helical" evidence="1">
    <location>
        <begin position="43"/>
        <end position="61"/>
    </location>
</feature>
<feature type="transmembrane region" description="Helical" evidence="1">
    <location>
        <begin position="96"/>
        <end position="114"/>
    </location>
</feature>
<feature type="transmembrane region" description="Helical" evidence="1">
    <location>
        <begin position="712"/>
        <end position="732"/>
    </location>
</feature>
<feature type="transmembrane region" description="Helical" evidence="1">
    <location>
        <begin position="662"/>
        <end position="681"/>
    </location>
</feature>
<comment type="caution">
    <text evidence="2">The sequence shown here is derived from an EMBL/GenBank/DDBJ whole genome shotgun (WGS) entry which is preliminary data.</text>
</comment>
<sequence>MKSKILKSFRSFISVPASFSILKGTLAYVLYVSLLCLRPVQNLFPHPEVAISGVLLCIAGFPGWSAGLCFQSLSFIVVALGIGSMNFVILSKLAPWPAIQGLVFFIMLYVGAYVKTSKPRFFVPCMFGIVTSWNGFYFHFLTTEIRLTVDYFESYLLSYGIATVVVLFINVCVIPRSTEGELRLALSQSLSRIRNFFRLLDKSYFFDLTEEQIQIRDDLVQAIRADFNILQSKLSRTPLLVTFSRWSADDYVDAVSIIRSMQQCLITAYSNLRKLDETDAQIFKDNFLCGEKEIDQLRTYIYLSFRKIQQEIAVGAESALLPQTEMESLKELDWKAVTSPNRSISILTMACGCLTKKGTVVKESDKALQVGDSSVPMILKNPDQNKKDLTFRKSSEQDPLFLPKGISSLTNKASTSSGAAMLPEDEINISIRRHWNNFQKMQYDKISEIFSAAKLYQPQEPLYLTNMLHNTRKQLEQFPASQSTRSTSFFSDCGPPKRHHIFPLESTEKNIQSYDVDEPYVSIRSSKCLGSALPETSTNPAIQDKLRRSLLRASSYCFVFGVFYEELIRLHRLATDSGKDGQKRSKKIRFHIPQSLYYIPKLLQRFKLMCQGHIEEANKDRELTSEEALMIIRKRQHQPQPFKSWPLVRACKLEKFFKSPNSICALKTASAVMVVALMFWLDSTRDFALEYKLNSCVLTLVVGITPTLSQSWLSLMLQIGGQAMGLIYGMVILEIFHNTGGYNYNPYCLVVAMGLFAIPMTCLIYLKPQLFVLPLLALNSTAVLVYSNYLDQSSSTKSPPIHMAKGLAAFGIVVAIVLFLQLFIKRNPAKMTLRKAIAQVLKANMDYTIILQAYVRATIPIDPSDRTSAEVIRIVGQELAKREIQIQNDITALIPLMKFCNAEPSFLNPFNATEYIKVAKANQLILDRNREARIAIGNKPLPEIILQEFVHKLVPYRRQALASIKSSLYLCTSSFQAKLPFPQDSVNMEKGRNLINDFFHDALILSTRLAHSPEGLQLVKSPELMRYFVYILSVTIVIEQLEAIQISATQLFGKLEEPINISIVTN</sequence>
<keyword evidence="3" id="KW-1185">Reference proteome</keyword>
<feature type="transmembrane region" description="Helical" evidence="1">
    <location>
        <begin position="771"/>
        <end position="789"/>
    </location>
</feature>
<dbReference type="EMBL" id="AVOT02002323">
    <property type="protein sequence ID" value="MBW0469961.1"/>
    <property type="molecule type" value="Genomic_DNA"/>
</dbReference>
<keyword evidence="1" id="KW-0812">Transmembrane</keyword>
<keyword evidence="1" id="KW-0472">Membrane</keyword>
<dbReference type="PANTHER" id="PTHR37994:SF3">
    <property type="entry name" value="ER TRANSPORTER 6TM N-TERMINAL DOMAIN-CONTAINING PROTEIN"/>
    <property type="match status" value="1"/>
</dbReference>
<feature type="transmembrane region" description="Helical" evidence="1">
    <location>
        <begin position="12"/>
        <end position="31"/>
    </location>
</feature>
<feature type="transmembrane region" description="Helical" evidence="1">
    <location>
        <begin position="68"/>
        <end position="90"/>
    </location>
</feature>
<name>A0A9Q3GJP4_9BASI</name>
<gene>
    <name evidence="2" type="ORF">O181_009676</name>
</gene>
<protein>
    <submittedName>
        <fullName evidence="2">Uncharacterized protein</fullName>
    </submittedName>
</protein>
<dbReference type="OrthoDB" id="2498025at2759"/>
<reference evidence="2" key="1">
    <citation type="submission" date="2021-03" db="EMBL/GenBank/DDBJ databases">
        <title>Draft genome sequence of rust myrtle Austropuccinia psidii MF-1, a brazilian biotype.</title>
        <authorList>
            <person name="Quecine M.C."/>
            <person name="Pachon D.M.R."/>
            <person name="Bonatelli M.L."/>
            <person name="Correr F.H."/>
            <person name="Franceschini L.M."/>
            <person name="Leite T.F."/>
            <person name="Margarido G.R.A."/>
            <person name="Almeida C.A."/>
            <person name="Ferrarezi J.A."/>
            <person name="Labate C.A."/>
        </authorList>
    </citation>
    <scope>NUCLEOTIDE SEQUENCE</scope>
    <source>
        <strain evidence="2">MF-1</strain>
    </source>
</reference>
<evidence type="ECO:0000313" key="2">
    <source>
        <dbReference type="EMBL" id="MBW0469961.1"/>
    </source>
</evidence>
<proteinExistence type="predicted"/>
<dbReference type="Proteomes" id="UP000765509">
    <property type="component" value="Unassembled WGS sequence"/>
</dbReference>
<dbReference type="AlphaFoldDB" id="A0A9Q3GJP4"/>
<organism evidence="2 3">
    <name type="scientific">Austropuccinia psidii MF-1</name>
    <dbReference type="NCBI Taxonomy" id="1389203"/>
    <lineage>
        <taxon>Eukaryota</taxon>
        <taxon>Fungi</taxon>
        <taxon>Dikarya</taxon>
        <taxon>Basidiomycota</taxon>
        <taxon>Pucciniomycotina</taxon>
        <taxon>Pucciniomycetes</taxon>
        <taxon>Pucciniales</taxon>
        <taxon>Sphaerophragmiaceae</taxon>
        <taxon>Austropuccinia</taxon>
    </lineage>
</organism>
<feature type="transmembrane region" description="Helical" evidence="1">
    <location>
        <begin position="801"/>
        <end position="824"/>
    </location>
</feature>
<feature type="transmembrane region" description="Helical" evidence="1">
    <location>
        <begin position="154"/>
        <end position="174"/>
    </location>
</feature>
<keyword evidence="1" id="KW-1133">Transmembrane helix</keyword>
<feature type="transmembrane region" description="Helical" evidence="1">
    <location>
        <begin position="121"/>
        <end position="142"/>
    </location>
</feature>
<evidence type="ECO:0000313" key="3">
    <source>
        <dbReference type="Proteomes" id="UP000765509"/>
    </source>
</evidence>